<dbReference type="InParanoid" id="B8BQF1"/>
<dbReference type="HOGENOM" id="CLU_560820_0_0_1"/>
<feature type="compositionally biased region" description="Basic residues" evidence="1">
    <location>
        <begin position="1"/>
        <end position="10"/>
    </location>
</feature>
<organism evidence="2 3">
    <name type="scientific">Thalassiosira pseudonana</name>
    <name type="common">Marine diatom</name>
    <name type="synonym">Cyclotella nana</name>
    <dbReference type="NCBI Taxonomy" id="35128"/>
    <lineage>
        <taxon>Eukaryota</taxon>
        <taxon>Sar</taxon>
        <taxon>Stramenopiles</taxon>
        <taxon>Ochrophyta</taxon>
        <taxon>Bacillariophyta</taxon>
        <taxon>Coscinodiscophyceae</taxon>
        <taxon>Thalassiosirophycidae</taxon>
        <taxon>Thalassiosirales</taxon>
        <taxon>Thalassiosiraceae</taxon>
        <taxon>Thalassiosira</taxon>
    </lineage>
</organism>
<dbReference type="GO" id="GO:0031124">
    <property type="term" value="P:mRNA 3'-end processing"/>
    <property type="evidence" value="ECO:0000318"/>
    <property type="project" value="GO_Central"/>
</dbReference>
<sequence>MRFFGKRRDKRSQQQQQQQQPPASKLVSDSRSDVTTIGKNNQHFAAPNGGGVRDVGAPLHNMLPTQTSVAGSRPGVSSDGRPRRQQQQQQLRYPMQTAATSPPSKKAPPPQMQTNGRQQSSPGPMRTSPVANVQQYTRPKTTVPFDSKQHTAPTVAVGGKSSPNNQSNGVRVNAKANPSNAAVSNTTTNVKKPPQSILHKHKPQQRQQHPPPPPYTDNSPPSTYYDTMNPNNRVRFLSSSSSVASSSAASEVHLMAGPGSVASSAMSSSRGDAENVFDKVLHMVMDEEEQRLKAMGMNHAGGVGGGPVSYARRPQYGGISNNATEESEDNSYSAPIDIDTGLEVGYGGNNHVTGGGSVDNEYHVLNDDEIDERRYRSLLNESALNSSVSSTGAINEGVDFDRRSRSYDPRMHQHQQMQLQGPQYRQSGSYEQAPQHHHRQAEWSKGRKKASPTSKDADKKGQGAMGWVAFDSRGSFGKQGGEGMAKC</sequence>
<feature type="compositionally biased region" description="Low complexity" evidence="1">
    <location>
        <begin position="216"/>
        <end position="225"/>
    </location>
</feature>
<proteinExistence type="predicted"/>
<protein>
    <submittedName>
        <fullName evidence="2">Uncharacterized protein</fullName>
    </submittedName>
</protein>
<dbReference type="KEGG" id="tps:THAPSDRAFT_20743"/>
<dbReference type="RefSeq" id="XP_002286713.1">
    <property type="nucleotide sequence ID" value="XM_002286677.1"/>
</dbReference>
<feature type="compositionally biased region" description="Gly residues" evidence="1">
    <location>
        <begin position="477"/>
        <end position="487"/>
    </location>
</feature>
<dbReference type="EMBL" id="CM000638">
    <property type="protein sequence ID" value="EED96354.1"/>
    <property type="molecule type" value="Genomic_DNA"/>
</dbReference>
<dbReference type="AlphaFoldDB" id="B8BQF1"/>
<feature type="compositionally biased region" description="Polar residues" evidence="1">
    <location>
        <begin position="27"/>
        <end position="43"/>
    </location>
</feature>
<dbReference type="Proteomes" id="UP000001449">
    <property type="component" value="Chromosome 1"/>
</dbReference>
<reference evidence="2 3" key="1">
    <citation type="journal article" date="2004" name="Science">
        <title>The genome of the diatom Thalassiosira pseudonana: ecology, evolution, and metabolism.</title>
        <authorList>
            <person name="Armbrust E.V."/>
            <person name="Berges J.A."/>
            <person name="Bowler C."/>
            <person name="Green B.R."/>
            <person name="Martinez D."/>
            <person name="Putnam N.H."/>
            <person name="Zhou S."/>
            <person name="Allen A.E."/>
            <person name="Apt K.E."/>
            <person name="Bechner M."/>
            <person name="Brzezinski M.A."/>
            <person name="Chaal B.K."/>
            <person name="Chiovitti A."/>
            <person name="Davis A.K."/>
            <person name="Demarest M.S."/>
            <person name="Detter J.C."/>
            <person name="Glavina T."/>
            <person name="Goodstein D."/>
            <person name="Hadi M.Z."/>
            <person name="Hellsten U."/>
            <person name="Hildebrand M."/>
            <person name="Jenkins B.D."/>
            <person name="Jurka J."/>
            <person name="Kapitonov V.V."/>
            <person name="Kroger N."/>
            <person name="Lau W.W."/>
            <person name="Lane T.W."/>
            <person name="Larimer F.W."/>
            <person name="Lippmeier J.C."/>
            <person name="Lucas S."/>
            <person name="Medina M."/>
            <person name="Montsant A."/>
            <person name="Obornik M."/>
            <person name="Parker M.S."/>
            <person name="Palenik B."/>
            <person name="Pazour G.J."/>
            <person name="Richardson P.M."/>
            <person name="Rynearson T.A."/>
            <person name="Saito M.A."/>
            <person name="Schwartz D.C."/>
            <person name="Thamatrakoln K."/>
            <person name="Valentin K."/>
            <person name="Vardi A."/>
            <person name="Wilkerson F.P."/>
            <person name="Rokhsar D.S."/>
        </authorList>
    </citation>
    <scope>NUCLEOTIDE SEQUENCE [LARGE SCALE GENOMIC DNA]</scope>
    <source>
        <strain evidence="2 3">CCMP1335</strain>
    </source>
</reference>
<dbReference type="GO" id="GO:0000993">
    <property type="term" value="F:RNA polymerase II complex binding"/>
    <property type="evidence" value="ECO:0000318"/>
    <property type="project" value="GO_Central"/>
</dbReference>
<dbReference type="GeneID" id="7446791"/>
<feature type="region of interest" description="Disordered" evidence="1">
    <location>
        <begin position="408"/>
        <end position="487"/>
    </location>
</feature>
<feature type="region of interest" description="Disordered" evidence="1">
    <location>
        <begin position="1"/>
        <end position="233"/>
    </location>
</feature>
<dbReference type="PaxDb" id="35128-Thaps20743"/>
<name>B8BQF1_THAPS</name>
<accession>B8BQF1</accession>
<gene>
    <name evidence="2" type="ORF">THAPSDRAFT_20743</name>
</gene>
<feature type="compositionally biased region" description="Polar residues" evidence="1">
    <location>
        <begin position="161"/>
        <end position="190"/>
    </location>
</feature>
<reference evidence="2 3" key="2">
    <citation type="journal article" date="2008" name="Nature">
        <title>The Phaeodactylum genome reveals the evolutionary history of diatom genomes.</title>
        <authorList>
            <person name="Bowler C."/>
            <person name="Allen A.E."/>
            <person name="Badger J.H."/>
            <person name="Grimwood J."/>
            <person name="Jabbari K."/>
            <person name="Kuo A."/>
            <person name="Maheswari U."/>
            <person name="Martens C."/>
            <person name="Maumus F."/>
            <person name="Otillar R.P."/>
            <person name="Rayko E."/>
            <person name="Salamov A."/>
            <person name="Vandepoele K."/>
            <person name="Beszteri B."/>
            <person name="Gruber A."/>
            <person name="Heijde M."/>
            <person name="Katinka M."/>
            <person name="Mock T."/>
            <person name="Valentin K."/>
            <person name="Verret F."/>
            <person name="Berges J.A."/>
            <person name="Brownlee C."/>
            <person name="Cadoret J.P."/>
            <person name="Chiovitti A."/>
            <person name="Choi C.J."/>
            <person name="Coesel S."/>
            <person name="De Martino A."/>
            <person name="Detter J.C."/>
            <person name="Durkin C."/>
            <person name="Falciatore A."/>
            <person name="Fournet J."/>
            <person name="Haruta M."/>
            <person name="Huysman M.J."/>
            <person name="Jenkins B.D."/>
            <person name="Jiroutova K."/>
            <person name="Jorgensen R.E."/>
            <person name="Joubert Y."/>
            <person name="Kaplan A."/>
            <person name="Kroger N."/>
            <person name="Kroth P.G."/>
            <person name="La Roche J."/>
            <person name="Lindquist E."/>
            <person name="Lommer M."/>
            <person name="Martin-Jezequel V."/>
            <person name="Lopez P.J."/>
            <person name="Lucas S."/>
            <person name="Mangogna M."/>
            <person name="McGinnis K."/>
            <person name="Medlin L.K."/>
            <person name="Montsant A."/>
            <person name="Oudot-Le Secq M.P."/>
            <person name="Napoli C."/>
            <person name="Obornik M."/>
            <person name="Parker M.S."/>
            <person name="Petit J.L."/>
            <person name="Porcel B.M."/>
            <person name="Poulsen N."/>
            <person name="Robison M."/>
            <person name="Rychlewski L."/>
            <person name="Rynearson T.A."/>
            <person name="Schmutz J."/>
            <person name="Shapiro H."/>
            <person name="Siaut M."/>
            <person name="Stanley M."/>
            <person name="Sussman M.R."/>
            <person name="Taylor A.R."/>
            <person name="Vardi A."/>
            <person name="von Dassow P."/>
            <person name="Vyverman W."/>
            <person name="Willis A."/>
            <person name="Wyrwicz L.S."/>
            <person name="Rokhsar D.S."/>
            <person name="Weissenbach J."/>
            <person name="Armbrust E.V."/>
            <person name="Green B.R."/>
            <person name="Van de Peer Y."/>
            <person name="Grigoriev I.V."/>
        </authorList>
    </citation>
    <scope>NUCLEOTIDE SEQUENCE [LARGE SCALE GENOMIC DNA]</scope>
    <source>
        <strain evidence="2 3">CCMP1335</strain>
    </source>
</reference>
<keyword evidence="3" id="KW-1185">Reference proteome</keyword>
<feature type="compositionally biased region" description="Polar residues" evidence="1">
    <location>
        <begin position="421"/>
        <end position="432"/>
    </location>
</feature>
<evidence type="ECO:0000313" key="3">
    <source>
        <dbReference type="Proteomes" id="UP000001449"/>
    </source>
</evidence>
<feature type="compositionally biased region" description="Polar residues" evidence="1">
    <location>
        <begin position="129"/>
        <end position="140"/>
    </location>
</feature>
<evidence type="ECO:0000313" key="2">
    <source>
        <dbReference type="EMBL" id="EED96354.1"/>
    </source>
</evidence>
<evidence type="ECO:0000256" key="1">
    <source>
        <dbReference type="SAM" id="MobiDB-lite"/>
    </source>
</evidence>
<feature type="compositionally biased region" description="Polar residues" evidence="1">
    <location>
        <begin position="112"/>
        <end position="122"/>
    </location>
</feature>